<dbReference type="Proteomes" id="UP000218606">
    <property type="component" value="Chromosome"/>
</dbReference>
<evidence type="ECO:0000313" key="2">
    <source>
        <dbReference type="Proteomes" id="UP000218606"/>
    </source>
</evidence>
<proteinExistence type="predicted"/>
<dbReference type="AlphaFoldDB" id="A0AAN1LAP9"/>
<accession>A0AAN1LAP9</accession>
<name>A0AAN1LAP9_9RHOB</name>
<dbReference type="RefSeq" id="WP_096871450.1">
    <property type="nucleotide sequence ID" value="NZ_CP010767.1"/>
</dbReference>
<gene>
    <name evidence="1" type="ORF">PhaeoP13_01697</name>
</gene>
<sequence>MLAPIFVAIPLTEQELLKAARLGGLTLDLDTDLSDADDKILHLISDYAREGMIAAITTAFDLEYPLRYLDVMDDQEDNPAMPAHLINRRVEA</sequence>
<dbReference type="EMBL" id="CP010767">
    <property type="protein sequence ID" value="ATG43634.1"/>
    <property type="molecule type" value="Genomic_DNA"/>
</dbReference>
<organism evidence="1 2">
    <name type="scientific">Phaeobacter piscinae</name>
    <dbReference type="NCBI Taxonomy" id="1580596"/>
    <lineage>
        <taxon>Bacteria</taxon>
        <taxon>Pseudomonadati</taxon>
        <taxon>Pseudomonadota</taxon>
        <taxon>Alphaproteobacteria</taxon>
        <taxon>Rhodobacterales</taxon>
        <taxon>Roseobacteraceae</taxon>
        <taxon>Phaeobacter</taxon>
    </lineage>
</organism>
<reference evidence="1 2" key="1">
    <citation type="journal article" date="2017" name="Front. Microbiol.">
        <title>Phaeobacter piscinae sp. nov., a species of the Roseobacter group and potential aquaculture probiont.</title>
        <authorList>
            <person name="Sonnenschein E.C."/>
            <person name="Phippen C.B.W."/>
            <person name="Nielsen K.F."/>
            <person name="Mateiu R.V."/>
            <person name="Melchiorsen J."/>
            <person name="Gram L."/>
            <person name="Overmann J."/>
            <person name="Freese H.M."/>
        </authorList>
    </citation>
    <scope>NUCLEOTIDE SEQUENCE [LARGE SCALE GENOMIC DNA]</scope>
    <source>
        <strain evidence="1 2">P13</strain>
    </source>
</reference>
<protein>
    <submittedName>
        <fullName evidence="1">Uncharacterized protein</fullName>
    </submittedName>
</protein>
<evidence type="ECO:0000313" key="1">
    <source>
        <dbReference type="EMBL" id="ATG43634.1"/>
    </source>
</evidence>